<dbReference type="OrthoDB" id="9806592at2"/>
<dbReference type="Proteomes" id="UP000266118">
    <property type="component" value="Chromosome"/>
</dbReference>
<evidence type="ECO:0000256" key="3">
    <source>
        <dbReference type="ARBA" id="ARBA00022670"/>
    </source>
</evidence>
<reference evidence="7 8" key="1">
    <citation type="submission" date="2018-09" db="EMBL/GenBank/DDBJ databases">
        <title>Arachidicoccus sp. nov., a bacterium isolated from soil.</title>
        <authorList>
            <person name="Weon H.-Y."/>
            <person name="Kwon S.-W."/>
            <person name="Lee S.A."/>
        </authorList>
    </citation>
    <scope>NUCLEOTIDE SEQUENCE [LARGE SCALE GENOMIC DNA]</scope>
    <source>
        <strain evidence="7 8">KIS59-12</strain>
    </source>
</reference>
<keyword evidence="3 7" id="KW-0645">Protease</keyword>
<dbReference type="GO" id="GO:0051117">
    <property type="term" value="F:ATPase binding"/>
    <property type="evidence" value="ECO:0007669"/>
    <property type="project" value="TreeGrafter"/>
</dbReference>
<dbReference type="CDD" id="cd07016">
    <property type="entry name" value="S14_ClpP_1"/>
    <property type="match status" value="1"/>
</dbReference>
<dbReference type="AlphaFoldDB" id="A0A386HQJ5"/>
<dbReference type="Pfam" id="PF00574">
    <property type="entry name" value="CLP_protease"/>
    <property type="match status" value="1"/>
</dbReference>
<name>A0A386HQJ5_9BACT</name>
<dbReference type="EMBL" id="CP032489">
    <property type="protein sequence ID" value="AYD48207.1"/>
    <property type="molecule type" value="Genomic_DNA"/>
</dbReference>
<organism evidence="7 8">
    <name type="scientific">Arachidicoccus soli</name>
    <dbReference type="NCBI Taxonomy" id="2341117"/>
    <lineage>
        <taxon>Bacteria</taxon>
        <taxon>Pseudomonadati</taxon>
        <taxon>Bacteroidota</taxon>
        <taxon>Chitinophagia</taxon>
        <taxon>Chitinophagales</taxon>
        <taxon>Chitinophagaceae</taxon>
        <taxon>Arachidicoccus</taxon>
    </lineage>
</organism>
<dbReference type="InterPro" id="IPR029045">
    <property type="entry name" value="ClpP/crotonase-like_dom_sf"/>
</dbReference>
<keyword evidence="2" id="KW-0963">Cytoplasm</keyword>
<comment type="similarity">
    <text evidence="1 6">Belongs to the peptidase S14 family.</text>
</comment>
<dbReference type="GO" id="GO:0006515">
    <property type="term" value="P:protein quality control for misfolded or incompletely synthesized proteins"/>
    <property type="evidence" value="ECO:0007669"/>
    <property type="project" value="TreeGrafter"/>
</dbReference>
<sequence>MQFCFPDADKSSQNENAKRMKQAFFSVNKSGAVPEILMYGYIGIGDGFISASDFVRELKALEKDNTTINVRINSGGGSIFEGIAIYSAIKNSPATINTYIDGMAASMASVIALAGNKVFMSNMARMMTHRAGGAMEGNADNMRQQAALLDSLEDTMCAIYASKTGLEKDAAKEQFLSKGDNWMSADEALAAKLVDEIFTADKINIPTAATSEKDIWAAYSEKLNPKIEMKQFLFTAANLAALNLRADAEDTAVQTAFDNLVAKAAKTDTLQAKVKELEATAKAAQDAANDQRVIDMLDKALNADKKITAKLSATFAAQYKGKPDELKAVLDDMPPILSVSAEINNHTKGNEAVEKMSWEELDKKNLLANLKDTNLPVFKAKYKETFGEEYKG</sequence>
<evidence type="ECO:0000313" key="7">
    <source>
        <dbReference type="EMBL" id="AYD48207.1"/>
    </source>
</evidence>
<protein>
    <recommendedName>
        <fullName evidence="6">ATP-dependent Clp protease proteolytic subunit</fullName>
    </recommendedName>
</protein>
<dbReference type="Gene3D" id="3.90.226.10">
    <property type="entry name" value="2-enoyl-CoA Hydratase, Chain A, domain 1"/>
    <property type="match status" value="1"/>
</dbReference>
<evidence type="ECO:0000256" key="4">
    <source>
        <dbReference type="ARBA" id="ARBA00022801"/>
    </source>
</evidence>
<keyword evidence="4" id="KW-0378">Hydrolase</keyword>
<dbReference type="NCBIfam" id="NF045542">
    <property type="entry name" value="Clp_rel_HeadMat"/>
    <property type="match status" value="1"/>
</dbReference>
<dbReference type="GO" id="GO:0004252">
    <property type="term" value="F:serine-type endopeptidase activity"/>
    <property type="evidence" value="ECO:0007669"/>
    <property type="project" value="InterPro"/>
</dbReference>
<dbReference type="SUPFAM" id="SSF52096">
    <property type="entry name" value="ClpP/crotonase"/>
    <property type="match status" value="1"/>
</dbReference>
<dbReference type="InterPro" id="IPR023562">
    <property type="entry name" value="ClpP/TepA"/>
</dbReference>
<proteinExistence type="inferred from homology"/>
<evidence type="ECO:0000256" key="5">
    <source>
        <dbReference type="ARBA" id="ARBA00022825"/>
    </source>
</evidence>
<dbReference type="KEGG" id="ark:D6B99_11725"/>
<evidence type="ECO:0000256" key="6">
    <source>
        <dbReference type="RuleBase" id="RU003567"/>
    </source>
</evidence>
<evidence type="ECO:0000313" key="8">
    <source>
        <dbReference type="Proteomes" id="UP000266118"/>
    </source>
</evidence>
<evidence type="ECO:0000256" key="1">
    <source>
        <dbReference type="ARBA" id="ARBA00007039"/>
    </source>
</evidence>
<dbReference type="InterPro" id="IPR001907">
    <property type="entry name" value="ClpP"/>
</dbReference>
<evidence type="ECO:0000256" key="2">
    <source>
        <dbReference type="ARBA" id="ARBA00022490"/>
    </source>
</evidence>
<gene>
    <name evidence="7" type="ORF">D6B99_11725</name>
</gene>
<dbReference type="PRINTS" id="PR00127">
    <property type="entry name" value="CLPPROTEASEP"/>
</dbReference>
<keyword evidence="5" id="KW-0720">Serine protease</keyword>
<accession>A0A386HQJ5</accession>
<keyword evidence="8" id="KW-1185">Reference proteome</keyword>
<dbReference type="PANTHER" id="PTHR10381:SF70">
    <property type="entry name" value="ATP-DEPENDENT CLP PROTEASE PROTEOLYTIC SUBUNIT"/>
    <property type="match status" value="1"/>
</dbReference>
<dbReference type="GO" id="GO:0009368">
    <property type="term" value="C:endopeptidase Clp complex"/>
    <property type="evidence" value="ECO:0007669"/>
    <property type="project" value="TreeGrafter"/>
</dbReference>
<dbReference type="PANTHER" id="PTHR10381">
    <property type="entry name" value="ATP-DEPENDENT CLP PROTEASE PROTEOLYTIC SUBUNIT"/>
    <property type="match status" value="1"/>
</dbReference>
<dbReference type="GO" id="GO:0004176">
    <property type="term" value="F:ATP-dependent peptidase activity"/>
    <property type="evidence" value="ECO:0007669"/>
    <property type="project" value="InterPro"/>
</dbReference>